<accession>A0A0G4HMT8</accession>
<feature type="region of interest" description="Disordered" evidence="1">
    <location>
        <begin position="72"/>
        <end position="95"/>
    </location>
</feature>
<evidence type="ECO:0000313" key="2">
    <source>
        <dbReference type="EMBL" id="CEM45501.1"/>
    </source>
</evidence>
<dbReference type="VEuPathDB" id="CryptoDB:Cvel_29275"/>
<feature type="compositionally biased region" description="Polar residues" evidence="1">
    <location>
        <begin position="188"/>
        <end position="202"/>
    </location>
</feature>
<gene>
    <name evidence="2" type="ORF">Cvel_29275</name>
</gene>
<proteinExistence type="predicted"/>
<reference evidence="2" key="1">
    <citation type="submission" date="2014-11" db="EMBL/GenBank/DDBJ databases">
        <authorList>
            <person name="Otto D Thomas"/>
            <person name="Naeem Raeece"/>
        </authorList>
    </citation>
    <scope>NUCLEOTIDE SEQUENCE</scope>
</reference>
<dbReference type="EMBL" id="CDMZ01003203">
    <property type="protein sequence ID" value="CEM45501.1"/>
    <property type="molecule type" value="Genomic_DNA"/>
</dbReference>
<feature type="compositionally biased region" description="Pro residues" evidence="1">
    <location>
        <begin position="255"/>
        <end position="270"/>
    </location>
</feature>
<sequence length="277" mass="30343">MHTRPKPLLKDWMPHGLAYLEIAPLTTSLQAAAGSQSLRENVVEVFALVEQEGMWTGWRGGNVSYVDMQFQQRPLEEPRTGTPTRQASDGEAHRRKAKKVLDEGEECIEKREIVVLRHPDGNGNFQVTPVDTKTKAEAEVEKANADSVEGVAAADFVRMTVMRKGKKSQSAVFSPESKCLLILKHSSGNFRSTTPRGSSRSASEVEGVGMHPHVEEDEEWPPLPDGEDPSMSDGPPSGLEGEDHSMADVPAVGLLPPPPPPPRPPPPPFSPQQQRRE</sequence>
<name>A0A0G4HMT8_9ALVE</name>
<evidence type="ECO:0000256" key="1">
    <source>
        <dbReference type="SAM" id="MobiDB-lite"/>
    </source>
</evidence>
<feature type="compositionally biased region" description="Acidic residues" evidence="1">
    <location>
        <begin position="215"/>
        <end position="230"/>
    </location>
</feature>
<feature type="region of interest" description="Disordered" evidence="1">
    <location>
        <begin position="188"/>
        <end position="277"/>
    </location>
</feature>
<organism evidence="2">
    <name type="scientific">Chromera velia CCMP2878</name>
    <dbReference type="NCBI Taxonomy" id="1169474"/>
    <lineage>
        <taxon>Eukaryota</taxon>
        <taxon>Sar</taxon>
        <taxon>Alveolata</taxon>
        <taxon>Colpodellida</taxon>
        <taxon>Chromeraceae</taxon>
        <taxon>Chromera</taxon>
    </lineage>
</organism>
<dbReference type="AlphaFoldDB" id="A0A0G4HMT8"/>
<protein>
    <submittedName>
        <fullName evidence="2">Uncharacterized protein</fullName>
    </submittedName>
</protein>